<reference evidence="2" key="1">
    <citation type="submission" date="2022-11" db="EMBL/GenBank/DDBJ databases">
        <title>Genome Sequence of Cubamyces cubensis.</title>
        <authorList>
            <person name="Buettner E."/>
        </authorList>
    </citation>
    <scope>NUCLEOTIDE SEQUENCE</scope>
    <source>
        <strain evidence="2">MPL-01</strain>
    </source>
</reference>
<gene>
    <name evidence="2" type="ORF">ONZ51_g1443</name>
</gene>
<feature type="region of interest" description="Disordered" evidence="1">
    <location>
        <begin position="38"/>
        <end position="66"/>
    </location>
</feature>
<feature type="compositionally biased region" description="Acidic residues" evidence="1">
    <location>
        <begin position="39"/>
        <end position="60"/>
    </location>
</feature>
<proteinExistence type="predicted"/>
<dbReference type="Proteomes" id="UP001215151">
    <property type="component" value="Unassembled WGS sequence"/>
</dbReference>
<protein>
    <submittedName>
        <fullName evidence="2">Uncharacterized protein</fullName>
    </submittedName>
</protein>
<organism evidence="2 3">
    <name type="scientific">Trametes cubensis</name>
    <dbReference type="NCBI Taxonomy" id="1111947"/>
    <lineage>
        <taxon>Eukaryota</taxon>
        <taxon>Fungi</taxon>
        <taxon>Dikarya</taxon>
        <taxon>Basidiomycota</taxon>
        <taxon>Agaricomycotina</taxon>
        <taxon>Agaricomycetes</taxon>
        <taxon>Polyporales</taxon>
        <taxon>Polyporaceae</taxon>
        <taxon>Trametes</taxon>
    </lineage>
</organism>
<sequence length="257" mass="28904">MTSATLSPNSLAQELWQTAWGKPWPYQSSDKITKPTIVADEDVPMVVDSSDDREDNDGENDSSTTPSELEYTFLYNIKSVVRACFGNEKAVGDVLVVRAEYVLLREMLETGYASRTEAIVITGQPGIGKTVFLLYLLLWRLEHKLPTAIQLAADTFVTFDDKGAVDLSTEQRIRLQDEYWALADSNAQIIQPCAVFLNSPVRHVIQASSPTPDRWKEWIKQSMGRVVVTDLPHTLEVLAIIKQLKLDMADAYRLIKK</sequence>
<name>A0AAD7U1E3_9APHY</name>
<evidence type="ECO:0000313" key="2">
    <source>
        <dbReference type="EMBL" id="KAJ8495851.1"/>
    </source>
</evidence>
<comment type="caution">
    <text evidence="2">The sequence shown here is derived from an EMBL/GenBank/DDBJ whole genome shotgun (WGS) entry which is preliminary data.</text>
</comment>
<dbReference type="AlphaFoldDB" id="A0AAD7U1E3"/>
<accession>A0AAD7U1E3</accession>
<keyword evidence="3" id="KW-1185">Reference proteome</keyword>
<evidence type="ECO:0000313" key="3">
    <source>
        <dbReference type="Proteomes" id="UP001215151"/>
    </source>
</evidence>
<dbReference type="EMBL" id="JAPEVG010000020">
    <property type="protein sequence ID" value="KAJ8495851.1"/>
    <property type="molecule type" value="Genomic_DNA"/>
</dbReference>
<evidence type="ECO:0000256" key="1">
    <source>
        <dbReference type="SAM" id="MobiDB-lite"/>
    </source>
</evidence>